<dbReference type="InterPro" id="IPR000965">
    <property type="entry name" value="GPR_dom"/>
</dbReference>
<dbReference type="CDD" id="cd07079">
    <property type="entry name" value="ALDH_F18-19_ProA-GPR"/>
    <property type="match status" value="1"/>
</dbReference>
<dbReference type="EMBL" id="CP136864">
    <property type="protein sequence ID" value="WOJ92824.1"/>
    <property type="molecule type" value="Genomic_DNA"/>
</dbReference>
<dbReference type="InterPro" id="IPR012134">
    <property type="entry name" value="Glu-5-SA_DH"/>
</dbReference>
<dbReference type="HAMAP" id="MF_00412">
    <property type="entry name" value="ProA"/>
    <property type="match status" value="1"/>
</dbReference>
<dbReference type="PANTHER" id="PTHR11063:SF8">
    <property type="entry name" value="DELTA-1-PYRROLINE-5-CARBOXYLATE SYNTHASE"/>
    <property type="match status" value="1"/>
</dbReference>
<dbReference type="InterPro" id="IPR015590">
    <property type="entry name" value="Aldehyde_DH_dom"/>
</dbReference>
<comment type="catalytic activity">
    <reaction evidence="6 7">
        <text>L-glutamate 5-semialdehyde + phosphate + NADP(+) = L-glutamyl 5-phosphate + NADPH + H(+)</text>
        <dbReference type="Rhea" id="RHEA:19541"/>
        <dbReference type="ChEBI" id="CHEBI:15378"/>
        <dbReference type="ChEBI" id="CHEBI:43474"/>
        <dbReference type="ChEBI" id="CHEBI:57783"/>
        <dbReference type="ChEBI" id="CHEBI:58066"/>
        <dbReference type="ChEBI" id="CHEBI:58274"/>
        <dbReference type="ChEBI" id="CHEBI:58349"/>
        <dbReference type="EC" id="1.2.1.41"/>
    </reaction>
</comment>
<proteinExistence type="inferred from homology"/>
<feature type="domain" description="Aldehyde dehydrogenase" evidence="8">
    <location>
        <begin position="29"/>
        <end position="311"/>
    </location>
</feature>
<gene>
    <name evidence="7" type="primary">proA</name>
    <name evidence="9" type="ORF">R0135_13660</name>
</gene>
<accession>A0ABZ0I2H6</accession>
<dbReference type="InterPro" id="IPR016161">
    <property type="entry name" value="Ald_DH/histidinol_DH"/>
</dbReference>
<evidence type="ECO:0000256" key="5">
    <source>
        <dbReference type="ARBA" id="ARBA00023002"/>
    </source>
</evidence>
<dbReference type="NCBIfam" id="NF001221">
    <property type="entry name" value="PRK00197.1"/>
    <property type="match status" value="1"/>
</dbReference>
<sequence>MTTDLSKIIEKPGKPVVSAEDYVQGLGLRARQAARKLASATTEQKNLALTAAAEALRETSSELITANALDVANAQKGGRPASFIDRLELNEERIESMATALEKITELADPVGRSLMETKRPNGLMISRVATPIGVIGMIYESRPNVGADAGALCIKSGNAIILRGGSESLNSSRLIVEAMQKGLAAAQLPEDCVQLIDSTDRAAVGALLRCIDYVDLVIPRGGRSLVQLVRDEARVPTLLHLDGNCHSYVHSAANLQKSVDIVRNAKLRRTGICGATESLVVDDTIAKTFIPLLADALVGCQLRGDPQARDCDPRVIAASDSDWREEYLDAVLSIKVVSGLDEACAFISEHSSGHTEAILTEDPEAAEMFLTNIDSAVVMHNASTQFSDGGEFGMGAEIGIATGKMHARGPVGLEQLTSFKYQVRGDGQTRS</sequence>
<evidence type="ECO:0000256" key="7">
    <source>
        <dbReference type="HAMAP-Rule" id="MF_00412"/>
    </source>
</evidence>
<dbReference type="Proteomes" id="UP001626537">
    <property type="component" value="Chromosome"/>
</dbReference>
<keyword evidence="5 7" id="KW-0560">Oxidoreductase</keyword>
<keyword evidence="10" id="KW-1185">Reference proteome</keyword>
<dbReference type="Gene3D" id="3.40.309.10">
    <property type="entry name" value="Aldehyde Dehydrogenase, Chain A, domain 2"/>
    <property type="match status" value="1"/>
</dbReference>
<evidence type="ECO:0000313" key="10">
    <source>
        <dbReference type="Proteomes" id="UP001626537"/>
    </source>
</evidence>
<dbReference type="SUPFAM" id="SSF53720">
    <property type="entry name" value="ALDH-like"/>
    <property type="match status" value="1"/>
</dbReference>
<dbReference type="EC" id="1.2.1.41" evidence="7"/>
<keyword evidence="4 7" id="KW-0521">NADP</keyword>
<keyword evidence="3 7" id="KW-0641">Proline biosynthesis</keyword>
<dbReference type="GO" id="GO:0004350">
    <property type="term" value="F:glutamate-5-semialdehyde dehydrogenase activity"/>
    <property type="evidence" value="ECO:0007669"/>
    <property type="project" value="UniProtKB-EC"/>
</dbReference>
<reference evidence="9 10" key="1">
    <citation type="submission" date="2023-10" db="EMBL/GenBank/DDBJ databases">
        <title>Two novel species belonging to the OM43/NOR5 clade.</title>
        <authorList>
            <person name="Park M."/>
        </authorList>
    </citation>
    <scope>NUCLEOTIDE SEQUENCE [LARGE SCALE GENOMIC DNA]</scope>
    <source>
        <strain evidence="9 10">IMCC43200</strain>
    </source>
</reference>
<comment type="function">
    <text evidence="7">Catalyzes the NADPH-dependent reduction of L-glutamate 5-phosphate into L-glutamate 5-semialdehyde and phosphate. The product spontaneously undergoes cyclization to form 1-pyrroline-5-carboxylate.</text>
</comment>
<dbReference type="InterPro" id="IPR020593">
    <property type="entry name" value="G-glutamylP_reductase_CS"/>
</dbReference>
<comment type="subcellular location">
    <subcellularLocation>
        <location evidence="7">Cytoplasm</location>
    </subcellularLocation>
</comment>
<dbReference type="Pfam" id="PF00171">
    <property type="entry name" value="Aldedh"/>
    <property type="match status" value="1"/>
</dbReference>
<comment type="pathway">
    <text evidence="1 7">Amino-acid biosynthesis; L-proline biosynthesis; L-glutamate 5-semialdehyde from L-glutamate: step 2/2.</text>
</comment>
<dbReference type="InterPro" id="IPR016163">
    <property type="entry name" value="Ald_DH_C"/>
</dbReference>
<organism evidence="9 10">
    <name type="scientific">Congregibacter variabilis</name>
    <dbReference type="NCBI Taxonomy" id="3081200"/>
    <lineage>
        <taxon>Bacteria</taxon>
        <taxon>Pseudomonadati</taxon>
        <taxon>Pseudomonadota</taxon>
        <taxon>Gammaproteobacteria</taxon>
        <taxon>Cellvibrionales</taxon>
        <taxon>Halieaceae</taxon>
        <taxon>Congregibacter</taxon>
    </lineage>
</organism>
<keyword evidence="2 7" id="KW-0028">Amino-acid biosynthesis</keyword>
<evidence type="ECO:0000256" key="6">
    <source>
        <dbReference type="ARBA" id="ARBA00049024"/>
    </source>
</evidence>
<evidence type="ECO:0000313" key="9">
    <source>
        <dbReference type="EMBL" id="WOJ92824.1"/>
    </source>
</evidence>
<keyword evidence="7" id="KW-0963">Cytoplasm</keyword>
<evidence type="ECO:0000256" key="2">
    <source>
        <dbReference type="ARBA" id="ARBA00022605"/>
    </source>
</evidence>
<evidence type="ECO:0000259" key="8">
    <source>
        <dbReference type="Pfam" id="PF00171"/>
    </source>
</evidence>
<comment type="similarity">
    <text evidence="7">Belongs to the gamma-glutamyl phosphate reductase family.</text>
</comment>
<dbReference type="Gene3D" id="3.40.605.10">
    <property type="entry name" value="Aldehyde Dehydrogenase, Chain A, domain 1"/>
    <property type="match status" value="1"/>
</dbReference>
<evidence type="ECO:0000256" key="4">
    <source>
        <dbReference type="ARBA" id="ARBA00022857"/>
    </source>
</evidence>
<evidence type="ECO:0000256" key="3">
    <source>
        <dbReference type="ARBA" id="ARBA00022650"/>
    </source>
</evidence>
<protein>
    <recommendedName>
        <fullName evidence="7">Gamma-glutamyl phosphate reductase</fullName>
        <shortName evidence="7">GPR</shortName>
        <ecNumber evidence="7">1.2.1.41</ecNumber>
    </recommendedName>
    <alternativeName>
        <fullName evidence="7">Glutamate-5-semialdehyde dehydrogenase</fullName>
    </alternativeName>
    <alternativeName>
        <fullName evidence="7">Glutamyl-gamma-semialdehyde dehydrogenase</fullName>
        <shortName evidence="7">GSA dehydrogenase</shortName>
    </alternativeName>
</protein>
<dbReference type="InterPro" id="IPR016162">
    <property type="entry name" value="Ald_DH_N"/>
</dbReference>
<dbReference type="PROSITE" id="PS01223">
    <property type="entry name" value="PROA"/>
    <property type="match status" value="1"/>
</dbReference>
<name>A0ABZ0I2H6_9GAMM</name>
<dbReference type="PIRSF" id="PIRSF000151">
    <property type="entry name" value="GPR"/>
    <property type="match status" value="1"/>
</dbReference>
<dbReference type="NCBIfam" id="TIGR00407">
    <property type="entry name" value="proA"/>
    <property type="match status" value="1"/>
</dbReference>
<evidence type="ECO:0000256" key="1">
    <source>
        <dbReference type="ARBA" id="ARBA00004985"/>
    </source>
</evidence>
<dbReference type="PANTHER" id="PTHR11063">
    <property type="entry name" value="GLUTAMATE SEMIALDEHYDE DEHYDROGENASE"/>
    <property type="match status" value="1"/>
</dbReference>
<dbReference type="RefSeq" id="WP_407347469.1">
    <property type="nucleotide sequence ID" value="NZ_CP136864.1"/>
</dbReference>